<dbReference type="KEGG" id="acru:HHL28_13025"/>
<dbReference type="InterPro" id="IPR026272">
    <property type="entry name" value="SdpI"/>
</dbReference>
<feature type="transmembrane region" description="Helical" evidence="1">
    <location>
        <begin position="52"/>
        <end position="71"/>
    </location>
</feature>
<gene>
    <name evidence="3" type="ORF">HHL28_13025</name>
</gene>
<name>A0A858R9R7_9PROT</name>
<dbReference type="Pfam" id="PF07853">
    <property type="entry name" value="DUF1648"/>
    <property type="match status" value="1"/>
</dbReference>
<dbReference type="PANTHER" id="PTHR37810:SF5">
    <property type="entry name" value="IMMUNITY PROTEIN SDPI"/>
    <property type="match status" value="1"/>
</dbReference>
<organism evidence="3 4">
    <name type="scientific">Aerophototrophica crusticola</name>
    <dbReference type="NCBI Taxonomy" id="1709002"/>
    <lineage>
        <taxon>Bacteria</taxon>
        <taxon>Pseudomonadati</taxon>
        <taxon>Pseudomonadota</taxon>
        <taxon>Alphaproteobacteria</taxon>
        <taxon>Rhodospirillales</taxon>
        <taxon>Rhodospirillaceae</taxon>
        <taxon>Aerophototrophica</taxon>
    </lineage>
</organism>
<dbReference type="EMBL" id="CP051775">
    <property type="protein sequence ID" value="QJE73893.1"/>
    <property type="molecule type" value="Genomic_DNA"/>
</dbReference>
<feature type="transmembrane region" description="Helical" evidence="1">
    <location>
        <begin position="117"/>
        <end position="136"/>
    </location>
</feature>
<dbReference type="PANTHER" id="PTHR37810">
    <property type="entry name" value="IMMUNITY PROTEIN SDPI"/>
    <property type="match status" value="1"/>
</dbReference>
<dbReference type="PIRSF" id="PIRSF038959">
    <property type="entry name" value="SdpI"/>
    <property type="match status" value="1"/>
</dbReference>
<evidence type="ECO:0000313" key="3">
    <source>
        <dbReference type="EMBL" id="QJE73893.1"/>
    </source>
</evidence>
<feature type="transmembrane region" description="Helical" evidence="1">
    <location>
        <begin position="191"/>
        <end position="213"/>
    </location>
</feature>
<protein>
    <submittedName>
        <fullName evidence="3">DUF1648 domain-containing protein</fullName>
    </submittedName>
</protein>
<dbReference type="Proteomes" id="UP000501891">
    <property type="component" value="Chromosome"/>
</dbReference>
<proteinExistence type="predicted"/>
<dbReference type="InterPro" id="IPR025962">
    <property type="entry name" value="SdpI/YhfL"/>
</dbReference>
<keyword evidence="4" id="KW-1185">Reference proteome</keyword>
<evidence type="ECO:0000259" key="2">
    <source>
        <dbReference type="Pfam" id="PF07853"/>
    </source>
</evidence>
<evidence type="ECO:0000313" key="4">
    <source>
        <dbReference type="Proteomes" id="UP000501891"/>
    </source>
</evidence>
<evidence type="ECO:0000256" key="1">
    <source>
        <dbReference type="SAM" id="Phobius"/>
    </source>
</evidence>
<dbReference type="GO" id="GO:0009636">
    <property type="term" value="P:response to toxic substance"/>
    <property type="evidence" value="ECO:0007669"/>
    <property type="project" value="TreeGrafter"/>
</dbReference>
<keyword evidence="1" id="KW-1133">Transmembrane helix</keyword>
<feature type="transmembrane region" description="Helical" evidence="1">
    <location>
        <begin position="167"/>
        <end position="185"/>
    </location>
</feature>
<feature type="transmembrane region" description="Helical" evidence="1">
    <location>
        <begin position="91"/>
        <end position="111"/>
    </location>
</feature>
<sequence length="221" mass="23438">MRPERIPLVGGLVLAAMFGSAAVAYDALPADTLLPVHYGLDGQPDRWGKPGLALFAMPLSALIVWAAALVIPFIEPREENRERSAKPTATIILATMGLLAAIHAVTLANAFGVDLDMGAVVMTGLGLLFAIVGNLLGKLRPTFTVGIRTPWTLSDDRVWDKTHRATGRVYVAVGLAVAAMGLGAVPEGWRVPGMLLALVVVIGFPLTLSWGLWRQARRTGG</sequence>
<keyword evidence="1" id="KW-0472">Membrane</keyword>
<feature type="domain" description="DUF1648" evidence="2">
    <location>
        <begin position="12"/>
        <end position="59"/>
    </location>
</feature>
<reference evidence="3" key="1">
    <citation type="submission" date="2020-04" db="EMBL/GenBank/DDBJ databases">
        <title>A desert anoxygenic phototrophic bacterium fixes CO2 using RubisCO under aerobic conditions.</title>
        <authorList>
            <person name="Tang K."/>
        </authorList>
    </citation>
    <scope>NUCLEOTIDE SEQUENCE [LARGE SCALE GENOMIC DNA]</scope>
    <source>
        <strain evidence="3">MIMtkB3</strain>
    </source>
</reference>
<dbReference type="Pfam" id="PF13630">
    <property type="entry name" value="SdpI"/>
    <property type="match status" value="1"/>
</dbReference>
<keyword evidence="1" id="KW-0812">Transmembrane</keyword>
<dbReference type="AlphaFoldDB" id="A0A858R9R7"/>
<accession>A0A858R9R7</accession>
<dbReference type="InterPro" id="IPR012867">
    <property type="entry name" value="DUF1648"/>
</dbReference>